<evidence type="ECO:0000256" key="2">
    <source>
        <dbReference type="ARBA" id="ARBA00022448"/>
    </source>
</evidence>
<evidence type="ECO:0000256" key="1">
    <source>
        <dbReference type="ARBA" id="ARBA00004651"/>
    </source>
</evidence>
<feature type="transmembrane region" description="Helical" evidence="6">
    <location>
        <begin position="62"/>
        <end position="82"/>
    </location>
</feature>
<feature type="transmembrane region" description="Helical" evidence="6">
    <location>
        <begin position="183"/>
        <end position="205"/>
    </location>
</feature>
<dbReference type="RefSeq" id="WP_281095303.1">
    <property type="nucleotide sequence ID" value="NZ_JARYZI010000012.1"/>
</dbReference>
<dbReference type="Pfam" id="PF07690">
    <property type="entry name" value="MFS_1"/>
    <property type="match status" value="2"/>
</dbReference>
<dbReference type="EMBL" id="JARYZI010000012">
    <property type="protein sequence ID" value="MDH8679406.1"/>
    <property type="molecule type" value="Genomic_DNA"/>
</dbReference>
<dbReference type="Proteomes" id="UP001158045">
    <property type="component" value="Unassembled WGS sequence"/>
</dbReference>
<feature type="transmembrane region" description="Helical" evidence="6">
    <location>
        <begin position="376"/>
        <end position="399"/>
    </location>
</feature>
<dbReference type="PROSITE" id="PS50850">
    <property type="entry name" value="MFS"/>
    <property type="match status" value="1"/>
</dbReference>
<keyword evidence="4 6" id="KW-1133">Transmembrane helix</keyword>
<feature type="transmembrane region" description="Helical" evidence="6">
    <location>
        <begin position="89"/>
        <end position="108"/>
    </location>
</feature>
<keyword evidence="3 6" id="KW-0812">Transmembrane</keyword>
<evidence type="ECO:0000313" key="8">
    <source>
        <dbReference type="EMBL" id="MDH8679406.1"/>
    </source>
</evidence>
<dbReference type="SUPFAM" id="SSF103473">
    <property type="entry name" value="MFS general substrate transporter"/>
    <property type="match status" value="1"/>
</dbReference>
<dbReference type="InterPro" id="IPR020846">
    <property type="entry name" value="MFS_dom"/>
</dbReference>
<keyword evidence="2" id="KW-0813">Transport</keyword>
<protein>
    <submittedName>
        <fullName evidence="8">MFS transporter</fullName>
    </submittedName>
</protein>
<feature type="transmembrane region" description="Helical" evidence="6">
    <location>
        <begin position="312"/>
        <end position="332"/>
    </location>
</feature>
<comment type="caution">
    <text evidence="8">The sequence shown here is derived from an EMBL/GenBank/DDBJ whole genome shotgun (WGS) entry which is preliminary data.</text>
</comment>
<gene>
    <name evidence="8" type="ORF">QE109_14705</name>
</gene>
<evidence type="ECO:0000256" key="4">
    <source>
        <dbReference type="ARBA" id="ARBA00022989"/>
    </source>
</evidence>
<feature type="transmembrane region" description="Helical" evidence="6">
    <location>
        <begin position="254"/>
        <end position="273"/>
    </location>
</feature>
<feature type="transmembrane region" description="Helical" evidence="6">
    <location>
        <begin position="338"/>
        <end position="364"/>
    </location>
</feature>
<sequence length="436" mass="49150">MWPKFINRIHIRSNSPMDPKFKINIFNGIALAISVNLVNPYFAKFAERLGANAYQIASLNSLPAFFSLFALIPGAIFLDVLGNKQKNTALLMLFHKIFYLLIAFVPLVKTVSQPWLFIILIAIMNLPGSIYTMGYQSSIADIFSPSERGQAMSLRNKFSDMFRLIITFSSGILLSIPKDSNNIIKMYQFFFIVSFVVGLVEVYTFNKFSEEPLRLLITFKKEKKGTKSINFSAIKKTLKESLQFIIQNKNFKKFMLASILFHFGWQMGWPLFNIYTITKLGATEAWLSALSIAGGLASILTATRWAKFADRYGYTLTAFIATFGMSITPFLYVLSDSLAMLVLFNIVIGFSITGTVLVLFNLLLETTPTQNRTTIIAIYNTIIALSATITPIIGVWIMNFTSLETSLIITGIFRFIGCFAFLIISGSLIKRKKSYY</sequence>
<dbReference type="PANTHER" id="PTHR23526">
    <property type="entry name" value="INTEGRAL MEMBRANE TRANSPORT PROTEIN-RELATED"/>
    <property type="match status" value="1"/>
</dbReference>
<feature type="transmembrane region" description="Helical" evidence="6">
    <location>
        <begin position="21"/>
        <end position="42"/>
    </location>
</feature>
<dbReference type="InterPro" id="IPR036259">
    <property type="entry name" value="MFS_trans_sf"/>
</dbReference>
<evidence type="ECO:0000256" key="5">
    <source>
        <dbReference type="ARBA" id="ARBA00023136"/>
    </source>
</evidence>
<accession>A0ABT6NG73</accession>
<proteinExistence type="predicted"/>
<evidence type="ECO:0000256" key="6">
    <source>
        <dbReference type="SAM" id="Phobius"/>
    </source>
</evidence>
<keyword evidence="9" id="KW-1185">Reference proteome</keyword>
<feature type="transmembrane region" description="Helical" evidence="6">
    <location>
        <begin position="114"/>
        <end position="134"/>
    </location>
</feature>
<evidence type="ECO:0000313" key="9">
    <source>
        <dbReference type="Proteomes" id="UP001158045"/>
    </source>
</evidence>
<dbReference type="InterPro" id="IPR052528">
    <property type="entry name" value="Sugar_transport-like"/>
</dbReference>
<organism evidence="8 9">
    <name type="scientific">Fusibacter bizertensis</name>
    <dbReference type="NCBI Taxonomy" id="1488331"/>
    <lineage>
        <taxon>Bacteria</taxon>
        <taxon>Bacillati</taxon>
        <taxon>Bacillota</taxon>
        <taxon>Clostridia</taxon>
        <taxon>Eubacteriales</taxon>
        <taxon>Eubacteriales Family XII. Incertae Sedis</taxon>
        <taxon>Fusibacter</taxon>
    </lineage>
</organism>
<feature type="transmembrane region" description="Helical" evidence="6">
    <location>
        <begin position="285"/>
        <end position="305"/>
    </location>
</feature>
<evidence type="ECO:0000259" key="7">
    <source>
        <dbReference type="PROSITE" id="PS50850"/>
    </source>
</evidence>
<keyword evidence="5 6" id="KW-0472">Membrane</keyword>
<dbReference type="Gene3D" id="1.20.1250.20">
    <property type="entry name" value="MFS general substrate transporter like domains"/>
    <property type="match status" value="2"/>
</dbReference>
<reference evidence="8 9" key="1">
    <citation type="submission" date="2023-04" db="EMBL/GenBank/DDBJ databases">
        <title>Fusibacter bizertensis strain WBS, isolated from littoral bottom sediments of the Arctic seas - biochemical and genomic analysis.</title>
        <authorList>
            <person name="Brioukhanov A.L."/>
        </authorList>
    </citation>
    <scope>NUCLEOTIDE SEQUENCE [LARGE SCALE GENOMIC DNA]</scope>
    <source>
        <strain evidence="8 9">WBS</strain>
    </source>
</reference>
<dbReference type="InterPro" id="IPR011701">
    <property type="entry name" value="MFS"/>
</dbReference>
<evidence type="ECO:0000256" key="3">
    <source>
        <dbReference type="ARBA" id="ARBA00022692"/>
    </source>
</evidence>
<dbReference type="PANTHER" id="PTHR23526:SF2">
    <property type="entry name" value="MAJOR FACILITATOR SUPERFAMILY (MFS) PROFILE DOMAIN-CONTAINING PROTEIN"/>
    <property type="match status" value="1"/>
</dbReference>
<comment type="subcellular location">
    <subcellularLocation>
        <location evidence="1">Cell membrane</location>
        <topology evidence="1">Multi-pass membrane protein</topology>
    </subcellularLocation>
</comment>
<name>A0ABT6NG73_9FIRM</name>
<feature type="domain" description="Major facilitator superfamily (MFS) profile" evidence="7">
    <location>
        <begin position="190"/>
        <end position="436"/>
    </location>
</feature>
<feature type="transmembrane region" description="Helical" evidence="6">
    <location>
        <begin position="405"/>
        <end position="429"/>
    </location>
</feature>